<proteinExistence type="inferred from homology"/>
<dbReference type="GO" id="GO:0003979">
    <property type="term" value="F:UDP-glucose 6-dehydrogenase activity"/>
    <property type="evidence" value="ECO:0007669"/>
    <property type="project" value="UniProtKB-EC"/>
</dbReference>
<evidence type="ECO:0000256" key="8">
    <source>
        <dbReference type="PIRSR" id="PIRSR500134-1"/>
    </source>
</evidence>
<feature type="binding site" evidence="10">
    <location>
        <position position="86"/>
    </location>
    <ligand>
        <name>NAD(+)</name>
        <dbReference type="ChEBI" id="CHEBI:57540"/>
    </ligand>
</feature>
<feature type="binding site" evidence="9">
    <location>
        <position position="264"/>
    </location>
    <ligand>
        <name>substrate</name>
    </ligand>
</feature>
<keyword evidence="4 7" id="KW-0560">Oxidoreductase</keyword>
<evidence type="ECO:0000256" key="1">
    <source>
        <dbReference type="ARBA" id="ARBA00004701"/>
    </source>
</evidence>
<dbReference type="KEGG" id="erz:ER308_14170"/>
<gene>
    <name evidence="12" type="ORF">ER308_14170</name>
</gene>
<name>A0A411YLF2_9ACTN</name>
<evidence type="ECO:0000256" key="3">
    <source>
        <dbReference type="ARBA" id="ARBA00012954"/>
    </source>
</evidence>
<evidence type="ECO:0000256" key="10">
    <source>
        <dbReference type="PIRSR" id="PIRSR500134-3"/>
    </source>
</evidence>
<dbReference type="Pfam" id="PF03720">
    <property type="entry name" value="UDPG_MGDP_dh_C"/>
    <property type="match status" value="1"/>
</dbReference>
<dbReference type="EC" id="1.1.1.22" evidence="3 7"/>
<dbReference type="SUPFAM" id="SSF51735">
    <property type="entry name" value="NAD(P)-binding Rossmann-fold domains"/>
    <property type="match status" value="1"/>
</dbReference>
<evidence type="ECO:0000256" key="4">
    <source>
        <dbReference type="ARBA" id="ARBA00023002"/>
    </source>
</evidence>
<dbReference type="OrthoDB" id="5193947at2"/>
<dbReference type="Pfam" id="PF03721">
    <property type="entry name" value="UDPG_MGDP_dh_N"/>
    <property type="match status" value="1"/>
</dbReference>
<comment type="catalytic activity">
    <reaction evidence="6 7">
        <text>UDP-alpha-D-glucose + 2 NAD(+) + H2O = UDP-alpha-D-glucuronate + 2 NADH + 3 H(+)</text>
        <dbReference type="Rhea" id="RHEA:23596"/>
        <dbReference type="ChEBI" id="CHEBI:15377"/>
        <dbReference type="ChEBI" id="CHEBI:15378"/>
        <dbReference type="ChEBI" id="CHEBI:57540"/>
        <dbReference type="ChEBI" id="CHEBI:57945"/>
        <dbReference type="ChEBI" id="CHEBI:58052"/>
        <dbReference type="ChEBI" id="CHEBI:58885"/>
        <dbReference type="EC" id="1.1.1.22"/>
    </reaction>
</comment>
<dbReference type="NCBIfam" id="TIGR03026">
    <property type="entry name" value="NDP-sugDHase"/>
    <property type="match status" value="1"/>
</dbReference>
<dbReference type="InterPro" id="IPR008927">
    <property type="entry name" value="6-PGluconate_DH-like_C_sf"/>
</dbReference>
<dbReference type="GO" id="GO:0006065">
    <property type="term" value="P:UDP-glucuronate biosynthetic process"/>
    <property type="evidence" value="ECO:0007669"/>
    <property type="project" value="UniProtKB-UniPathway"/>
</dbReference>
<dbReference type="EMBL" id="CP036402">
    <property type="protein sequence ID" value="QBI22049.1"/>
    <property type="molecule type" value="Genomic_DNA"/>
</dbReference>
<dbReference type="SUPFAM" id="SSF52413">
    <property type="entry name" value="UDP-glucose/GDP-mannose dehydrogenase C-terminal domain"/>
    <property type="match status" value="1"/>
</dbReference>
<reference evidence="12 13" key="1">
    <citation type="submission" date="2019-01" db="EMBL/GenBank/DDBJ databases">
        <title>Egibacter rhizosphaerae EGI 80759T.</title>
        <authorList>
            <person name="Chen D.-D."/>
            <person name="Tian Y."/>
            <person name="Jiao J.-Y."/>
            <person name="Zhang X.-T."/>
            <person name="Zhang Y.-G."/>
            <person name="Zhang Y."/>
            <person name="Xiao M."/>
            <person name="Shu W.-S."/>
            <person name="Li W.-J."/>
        </authorList>
    </citation>
    <scope>NUCLEOTIDE SEQUENCE [LARGE SCALE GENOMIC DNA]</scope>
    <source>
        <strain evidence="12 13">EGI 80759</strain>
    </source>
</reference>
<feature type="binding site" evidence="10">
    <location>
        <position position="35"/>
    </location>
    <ligand>
        <name>NAD(+)</name>
        <dbReference type="ChEBI" id="CHEBI:57540"/>
    </ligand>
</feature>
<dbReference type="InterPro" id="IPR014027">
    <property type="entry name" value="UDP-Glc/GDP-Man_DH_C"/>
</dbReference>
<evidence type="ECO:0000313" key="13">
    <source>
        <dbReference type="Proteomes" id="UP000291469"/>
    </source>
</evidence>
<dbReference type="InterPro" id="IPR017476">
    <property type="entry name" value="UDP-Glc/GDP-Man"/>
</dbReference>
<feature type="binding site" evidence="10">
    <location>
        <position position="334"/>
    </location>
    <ligand>
        <name>NAD(+)</name>
        <dbReference type="ChEBI" id="CHEBI:57540"/>
    </ligand>
</feature>
<dbReference type="InterPro" id="IPR028357">
    <property type="entry name" value="UDPglc_DH_bac"/>
</dbReference>
<dbReference type="UniPathway" id="UPA00038">
    <property type="reaction ID" value="UER00491"/>
</dbReference>
<evidence type="ECO:0000256" key="5">
    <source>
        <dbReference type="ARBA" id="ARBA00023027"/>
    </source>
</evidence>
<evidence type="ECO:0000259" key="11">
    <source>
        <dbReference type="SMART" id="SM00984"/>
    </source>
</evidence>
<accession>A0A411YLF2</accession>
<protein>
    <recommendedName>
        <fullName evidence="3 7">UDP-glucose 6-dehydrogenase</fullName>
        <ecNumber evidence="3 7">1.1.1.22</ecNumber>
    </recommendedName>
</protein>
<dbReference type="PANTHER" id="PTHR43750">
    <property type="entry name" value="UDP-GLUCOSE 6-DEHYDROGENASE TUAD"/>
    <property type="match status" value="1"/>
</dbReference>
<feature type="binding site" evidence="9">
    <location>
        <position position="327"/>
    </location>
    <ligand>
        <name>substrate</name>
    </ligand>
</feature>
<dbReference type="InterPro" id="IPR036220">
    <property type="entry name" value="UDP-Glc/GDP-Man_DH_C_sf"/>
</dbReference>
<evidence type="ECO:0000256" key="2">
    <source>
        <dbReference type="ARBA" id="ARBA00006601"/>
    </source>
</evidence>
<dbReference type="SUPFAM" id="SSF48179">
    <property type="entry name" value="6-phosphogluconate dehydrogenase C-terminal domain-like"/>
    <property type="match status" value="1"/>
</dbReference>
<dbReference type="SMART" id="SM00984">
    <property type="entry name" value="UDPG_MGDP_dh_C"/>
    <property type="match status" value="1"/>
</dbReference>
<comment type="similarity">
    <text evidence="2 7">Belongs to the UDP-glucose/GDP-mannose dehydrogenase family.</text>
</comment>
<dbReference type="Gene3D" id="3.40.50.720">
    <property type="entry name" value="NAD(P)-binding Rossmann-like Domain"/>
    <property type="match status" value="2"/>
</dbReference>
<dbReference type="GO" id="GO:0051287">
    <property type="term" value="F:NAD binding"/>
    <property type="evidence" value="ECO:0007669"/>
    <property type="project" value="InterPro"/>
</dbReference>
<dbReference type="InterPro" id="IPR014026">
    <property type="entry name" value="UDP-Glc/GDP-Man_DH_dimer"/>
</dbReference>
<keyword evidence="5 7" id="KW-0520">NAD</keyword>
<comment type="pathway">
    <text evidence="1">Nucleotide-sugar biosynthesis; UDP-alpha-D-glucuronate biosynthesis; UDP-alpha-D-glucuronate from UDP-alpha-D-glucose: step 1/1.</text>
</comment>
<dbReference type="PIRSF" id="PIRSF500134">
    <property type="entry name" value="UDPglc_DH_bac"/>
    <property type="match status" value="1"/>
</dbReference>
<organism evidence="12 13">
    <name type="scientific">Egibacter rhizosphaerae</name>
    <dbReference type="NCBI Taxonomy" id="1670831"/>
    <lineage>
        <taxon>Bacteria</taxon>
        <taxon>Bacillati</taxon>
        <taxon>Actinomycetota</taxon>
        <taxon>Nitriliruptoria</taxon>
        <taxon>Egibacterales</taxon>
        <taxon>Egibacteraceae</taxon>
        <taxon>Egibacter</taxon>
    </lineage>
</organism>
<feature type="binding site" evidence="10">
    <location>
        <position position="270"/>
    </location>
    <ligand>
        <name>NAD(+)</name>
        <dbReference type="ChEBI" id="CHEBI:57540"/>
    </ligand>
</feature>
<dbReference type="PROSITE" id="PS51257">
    <property type="entry name" value="PROKAR_LIPOPROTEIN"/>
    <property type="match status" value="1"/>
</dbReference>
<dbReference type="AlphaFoldDB" id="A0A411YLF2"/>
<dbReference type="PROSITE" id="PS00065">
    <property type="entry name" value="D_2_HYDROXYACID_DH_1"/>
    <property type="match status" value="1"/>
</dbReference>
<evidence type="ECO:0000313" key="12">
    <source>
        <dbReference type="EMBL" id="QBI22049.1"/>
    </source>
</evidence>
<dbReference type="Gene3D" id="1.20.5.100">
    <property type="entry name" value="Cytochrome c1, transmembrane anchor, C-terminal"/>
    <property type="match status" value="1"/>
</dbReference>
<feature type="binding site" evidence="10">
    <location>
        <position position="121"/>
    </location>
    <ligand>
        <name>NAD(+)</name>
        <dbReference type="ChEBI" id="CHEBI:57540"/>
    </ligand>
</feature>
<evidence type="ECO:0000256" key="6">
    <source>
        <dbReference type="ARBA" id="ARBA00047473"/>
    </source>
</evidence>
<feature type="binding site" evidence="9">
    <location>
        <begin position="155"/>
        <end position="158"/>
    </location>
    <ligand>
        <name>substrate</name>
    </ligand>
</feature>
<sequence length="444" mass="48108">MRVGVLGVGHVGLVTAACMADFGHDVIGYDDDGHKIAALRAGDMPFYEPDLDRLVADNVSTGRLRFSGDAVEALSDREVVFICVGTPSREDGSPNLAYVQAAAQAVAAHARGPVVVAEKSTVPVRTGERIRQALALESQARQGTAHHEVVSNPEFLREGSAVEDTLRPDRIVVGADSTNAHEVMRRVYTPQLERHDCPYVETDVKTAELIKHASNAFLATKISFINAVARVCELTGADVETVADAMGHDPRIGRAFLNAGIGYGGSCFPKDVEAFVHIAAELGYDFGLLRETQRINREAKVWPVHQLRRLLWNLQDKEIAVLGVAFKPGTDDIRDAPALDVIDALEADGASVRLHDPVALDQVRGRFARAELYEDAREALRGAHAVVTCTEWDEYRKIEPEQLAELLAYPVVVDGRNVWDPAALEAANLRVASVGTPFSGDLGA</sequence>
<evidence type="ECO:0000256" key="9">
    <source>
        <dbReference type="PIRSR" id="PIRSR500134-2"/>
    </source>
</evidence>
<dbReference type="Proteomes" id="UP000291469">
    <property type="component" value="Chromosome"/>
</dbReference>
<dbReference type="InterPro" id="IPR001732">
    <property type="entry name" value="UDP-Glc/GDP-Man_DH_N"/>
</dbReference>
<dbReference type="GO" id="GO:0000271">
    <property type="term" value="P:polysaccharide biosynthetic process"/>
    <property type="evidence" value="ECO:0007669"/>
    <property type="project" value="InterPro"/>
</dbReference>
<feature type="binding site" evidence="9">
    <location>
        <position position="211"/>
    </location>
    <ligand>
        <name>substrate</name>
    </ligand>
</feature>
<dbReference type="PANTHER" id="PTHR43750:SF3">
    <property type="entry name" value="UDP-GLUCOSE 6-DEHYDROGENASE TUAD"/>
    <property type="match status" value="1"/>
</dbReference>
<evidence type="ECO:0000256" key="7">
    <source>
        <dbReference type="PIRNR" id="PIRNR000124"/>
    </source>
</evidence>
<dbReference type="InterPro" id="IPR036291">
    <property type="entry name" value="NAD(P)-bd_dom_sf"/>
</dbReference>
<feature type="domain" description="UDP-glucose/GDP-mannose dehydrogenase C-terminal" evidence="11">
    <location>
        <begin position="320"/>
        <end position="421"/>
    </location>
</feature>
<feature type="active site" description="Nucleophile" evidence="8">
    <location>
        <position position="267"/>
    </location>
</feature>
<feature type="binding site" evidence="9">
    <location>
        <begin position="256"/>
        <end position="260"/>
    </location>
    <ligand>
        <name>substrate</name>
    </ligand>
</feature>
<dbReference type="Pfam" id="PF00984">
    <property type="entry name" value="UDPG_MGDP_dh"/>
    <property type="match status" value="1"/>
</dbReference>
<feature type="binding site" evidence="10">
    <location>
        <position position="158"/>
    </location>
    <ligand>
        <name>NAD(+)</name>
        <dbReference type="ChEBI" id="CHEBI:57540"/>
    </ligand>
</feature>
<keyword evidence="13" id="KW-1185">Reference proteome</keyword>
<feature type="binding site" evidence="10">
    <location>
        <position position="30"/>
    </location>
    <ligand>
        <name>NAD(+)</name>
        <dbReference type="ChEBI" id="CHEBI:57540"/>
    </ligand>
</feature>
<dbReference type="PIRSF" id="PIRSF000124">
    <property type="entry name" value="UDPglc_GDPman_dh"/>
    <property type="match status" value="1"/>
</dbReference>
<dbReference type="InterPro" id="IPR029752">
    <property type="entry name" value="D-isomer_DH_CS1"/>
</dbReference>